<feature type="non-terminal residue" evidence="1">
    <location>
        <position position="117"/>
    </location>
</feature>
<evidence type="ECO:0000313" key="2">
    <source>
        <dbReference type="Proteomes" id="UP000728032"/>
    </source>
</evidence>
<protein>
    <submittedName>
        <fullName evidence="1">Uncharacterized protein</fullName>
    </submittedName>
</protein>
<proteinExistence type="predicted"/>
<keyword evidence="2" id="KW-1185">Reference proteome</keyword>
<dbReference type="EMBL" id="OC935771">
    <property type="protein sequence ID" value="CAD7660669.1"/>
    <property type="molecule type" value="Genomic_DNA"/>
</dbReference>
<evidence type="ECO:0000313" key="1">
    <source>
        <dbReference type="EMBL" id="CAD7660669.1"/>
    </source>
</evidence>
<dbReference type="Proteomes" id="UP000728032">
    <property type="component" value="Unassembled WGS sequence"/>
</dbReference>
<accession>A0A7R9QW58</accession>
<sequence length="117" mass="13128">MNAQPVIKMDASPLHPQYYPSDSHPMWMCPPIKREMCEPVDQLDYGCGHPMTRVKQEPEPDLGYGSYHCEQDWGQRSSGTGGLSFTQIQNLALRECAKEIDYACDVLNISAGNCLSF</sequence>
<organism evidence="1">
    <name type="scientific">Oppiella nova</name>
    <dbReference type="NCBI Taxonomy" id="334625"/>
    <lineage>
        <taxon>Eukaryota</taxon>
        <taxon>Metazoa</taxon>
        <taxon>Ecdysozoa</taxon>
        <taxon>Arthropoda</taxon>
        <taxon>Chelicerata</taxon>
        <taxon>Arachnida</taxon>
        <taxon>Acari</taxon>
        <taxon>Acariformes</taxon>
        <taxon>Sarcoptiformes</taxon>
        <taxon>Oribatida</taxon>
        <taxon>Brachypylina</taxon>
        <taxon>Oppioidea</taxon>
        <taxon>Oppiidae</taxon>
        <taxon>Oppiella</taxon>
    </lineage>
</organism>
<dbReference type="EMBL" id="CAJPVJ010020946">
    <property type="protein sequence ID" value="CAG2177806.1"/>
    <property type="molecule type" value="Genomic_DNA"/>
</dbReference>
<gene>
    <name evidence="1" type="ORF">ONB1V03_LOCUS17233</name>
</gene>
<dbReference type="AlphaFoldDB" id="A0A7R9QW58"/>
<reference evidence="1" key="1">
    <citation type="submission" date="2020-11" db="EMBL/GenBank/DDBJ databases">
        <authorList>
            <person name="Tran Van P."/>
        </authorList>
    </citation>
    <scope>NUCLEOTIDE SEQUENCE</scope>
</reference>
<name>A0A7R9QW58_9ACAR</name>